<reference evidence="11" key="1">
    <citation type="journal article" date="2019" name="Int. J. Syst. Evol. Microbiol.">
        <title>The Global Catalogue of Microorganisms (GCM) 10K type strain sequencing project: providing services to taxonomists for standard genome sequencing and annotation.</title>
        <authorList>
            <consortium name="The Broad Institute Genomics Platform"/>
            <consortium name="The Broad Institute Genome Sequencing Center for Infectious Disease"/>
            <person name="Wu L."/>
            <person name="Ma J."/>
        </authorList>
    </citation>
    <scope>NUCLEOTIDE SEQUENCE [LARGE SCALE GENOMIC DNA]</scope>
    <source>
        <strain evidence="11">JCM 17839</strain>
    </source>
</reference>
<gene>
    <name evidence="8" type="primary">vapC</name>
    <name evidence="10" type="ORF">GCM10023171_20720</name>
</gene>
<keyword evidence="3 8" id="KW-0540">Nuclease</keyword>
<dbReference type="Gene3D" id="3.40.50.1010">
    <property type="entry name" value="5'-nuclease"/>
    <property type="match status" value="1"/>
</dbReference>
<evidence type="ECO:0000313" key="11">
    <source>
        <dbReference type="Proteomes" id="UP001500731"/>
    </source>
</evidence>
<evidence type="ECO:0000256" key="2">
    <source>
        <dbReference type="ARBA" id="ARBA00022649"/>
    </source>
</evidence>
<keyword evidence="6 8" id="KW-0460">Magnesium</keyword>
<dbReference type="PANTHER" id="PTHR33653">
    <property type="entry name" value="RIBONUCLEASE VAPC2"/>
    <property type="match status" value="1"/>
</dbReference>
<dbReference type="Proteomes" id="UP001500731">
    <property type="component" value="Unassembled WGS sequence"/>
</dbReference>
<dbReference type="RefSeq" id="WP_345186708.1">
    <property type="nucleotide sequence ID" value="NZ_BAABGP010000014.1"/>
</dbReference>
<evidence type="ECO:0000256" key="3">
    <source>
        <dbReference type="ARBA" id="ARBA00022722"/>
    </source>
</evidence>
<evidence type="ECO:0000256" key="8">
    <source>
        <dbReference type="HAMAP-Rule" id="MF_00265"/>
    </source>
</evidence>
<evidence type="ECO:0000256" key="1">
    <source>
        <dbReference type="ARBA" id="ARBA00001946"/>
    </source>
</evidence>
<evidence type="ECO:0000256" key="6">
    <source>
        <dbReference type="ARBA" id="ARBA00022842"/>
    </source>
</evidence>
<dbReference type="Pfam" id="PF01850">
    <property type="entry name" value="PIN"/>
    <property type="match status" value="1"/>
</dbReference>
<sequence length="140" mass="15426">MIVVDTNIWSETLRDHPSPLVLAWMRRHHSEVFLPVVTRHELRVGVLQLPSGRRQDSLGALIDRMLERMSARTLPYDIAAAEAHARIRAAAHEAGRALSAEDGQILGIAAAHGASVATRNVRDFQAHGVPIIDPWTPPEP</sequence>
<feature type="binding site" evidence="8">
    <location>
        <position position="102"/>
    </location>
    <ligand>
        <name>Mg(2+)</name>
        <dbReference type="ChEBI" id="CHEBI:18420"/>
    </ligand>
</feature>
<evidence type="ECO:0000259" key="9">
    <source>
        <dbReference type="Pfam" id="PF01850"/>
    </source>
</evidence>
<dbReference type="EC" id="3.1.-.-" evidence="8"/>
<dbReference type="PANTHER" id="PTHR33653:SF1">
    <property type="entry name" value="RIBONUCLEASE VAPC2"/>
    <property type="match status" value="1"/>
</dbReference>
<keyword evidence="8" id="KW-0800">Toxin</keyword>
<evidence type="ECO:0000256" key="5">
    <source>
        <dbReference type="ARBA" id="ARBA00022801"/>
    </source>
</evidence>
<comment type="function">
    <text evidence="8">Toxic component of a toxin-antitoxin (TA) system. An RNase.</text>
</comment>
<accession>A0ABP8PCS2</accession>
<comment type="cofactor">
    <cofactor evidence="1 8">
        <name>Mg(2+)</name>
        <dbReference type="ChEBI" id="CHEBI:18420"/>
    </cofactor>
</comment>
<feature type="binding site" evidence="8">
    <location>
        <position position="5"/>
    </location>
    <ligand>
        <name>Mg(2+)</name>
        <dbReference type="ChEBI" id="CHEBI:18420"/>
    </ligand>
</feature>
<feature type="domain" description="PIN" evidence="9">
    <location>
        <begin position="2"/>
        <end position="122"/>
    </location>
</feature>
<keyword evidence="2 8" id="KW-1277">Toxin-antitoxin system</keyword>
<dbReference type="EMBL" id="BAABGP010000014">
    <property type="protein sequence ID" value="GAA4485801.1"/>
    <property type="molecule type" value="Genomic_DNA"/>
</dbReference>
<keyword evidence="5 8" id="KW-0378">Hydrolase</keyword>
<dbReference type="HAMAP" id="MF_00265">
    <property type="entry name" value="VapC_Nob1"/>
    <property type="match status" value="1"/>
</dbReference>
<dbReference type="InterPro" id="IPR022907">
    <property type="entry name" value="VapC_family"/>
</dbReference>
<dbReference type="SUPFAM" id="SSF88723">
    <property type="entry name" value="PIN domain-like"/>
    <property type="match status" value="1"/>
</dbReference>
<proteinExistence type="inferred from homology"/>
<name>A0ABP8PCS2_9MICO</name>
<evidence type="ECO:0000313" key="10">
    <source>
        <dbReference type="EMBL" id="GAA4485801.1"/>
    </source>
</evidence>
<organism evidence="10 11">
    <name type="scientific">Microbacterium panaciterrae</name>
    <dbReference type="NCBI Taxonomy" id="985759"/>
    <lineage>
        <taxon>Bacteria</taxon>
        <taxon>Bacillati</taxon>
        <taxon>Actinomycetota</taxon>
        <taxon>Actinomycetes</taxon>
        <taxon>Micrococcales</taxon>
        <taxon>Microbacteriaceae</taxon>
        <taxon>Microbacterium</taxon>
    </lineage>
</organism>
<keyword evidence="4 8" id="KW-0479">Metal-binding</keyword>
<keyword evidence="11" id="KW-1185">Reference proteome</keyword>
<dbReference type="InterPro" id="IPR029060">
    <property type="entry name" value="PIN-like_dom_sf"/>
</dbReference>
<dbReference type="InterPro" id="IPR050556">
    <property type="entry name" value="Type_II_TA_system_RNase"/>
</dbReference>
<evidence type="ECO:0000256" key="4">
    <source>
        <dbReference type="ARBA" id="ARBA00022723"/>
    </source>
</evidence>
<dbReference type="InterPro" id="IPR002716">
    <property type="entry name" value="PIN_dom"/>
</dbReference>
<comment type="caution">
    <text evidence="10">The sequence shown here is derived from an EMBL/GenBank/DDBJ whole genome shotgun (WGS) entry which is preliminary data.</text>
</comment>
<evidence type="ECO:0000256" key="7">
    <source>
        <dbReference type="ARBA" id="ARBA00038093"/>
    </source>
</evidence>
<comment type="similarity">
    <text evidence="7 8">Belongs to the PINc/VapC protein family.</text>
</comment>
<protein>
    <recommendedName>
        <fullName evidence="8">Ribonuclease VapC</fullName>
        <shortName evidence="8">RNase VapC</shortName>
        <ecNumber evidence="8">3.1.-.-</ecNumber>
    </recommendedName>
    <alternativeName>
        <fullName evidence="8">Toxin VapC</fullName>
    </alternativeName>
</protein>